<dbReference type="EMBL" id="JAAGRQ010000017">
    <property type="protein sequence ID" value="NDY56338.1"/>
    <property type="molecule type" value="Genomic_DNA"/>
</dbReference>
<name>A0A7K3NJG6_9BACT</name>
<dbReference type="Proteomes" id="UP000469724">
    <property type="component" value="Unassembled WGS sequence"/>
</dbReference>
<evidence type="ECO:0000313" key="1">
    <source>
        <dbReference type="EMBL" id="NDY56338.1"/>
    </source>
</evidence>
<dbReference type="AlphaFoldDB" id="A0A7K3NJG6"/>
<reference evidence="1 2" key="1">
    <citation type="submission" date="2020-02" db="EMBL/GenBank/DDBJ databases">
        <title>Comparative genomics of sulfur disproportionating microorganisms.</title>
        <authorList>
            <person name="Ward L.M."/>
            <person name="Bertran E."/>
            <person name="Johnston D.T."/>
        </authorList>
    </citation>
    <scope>NUCLEOTIDE SEQUENCE [LARGE SCALE GENOMIC DNA]</scope>
    <source>
        <strain evidence="1 2">DSM 3696</strain>
    </source>
</reference>
<keyword evidence="2" id="KW-1185">Reference proteome</keyword>
<sequence>MAVESTDILLRKSELQTNVASLNGGRLGRQAIVHGVRHALLPRVSKAERLAGLTRVRKFFVCNEAASNDPAYDMRIFLSACSVAGDGYALGLGSQADKENEINTVWCGVGQVAEEVEAGGNTVSLTMESADMEFPNGGYLILADNLYGGWVPELVNVGDSLEYDETDYKWRKIANVPDITWPRGIFLGNDVILCNHRYGTVETLDLADNLHEAEQIGSGDGVNATPTLTRLSHNANGVCGQPGKRPVVTATCGGVARTVAVGKTGACSGYCSGGQLNMATGEWTTPITWTSPPDNGTSVACTYRELCYSYNGLVATVQLAGQVANAHSTSAHGCACVYAAEVAPVVLDWVETSTAGTYDEGAYPPELNNTGTIFETWTLTFTSETAFSVSGATVGAVGSGARASAFAPVNPATGTPYFTLKSAGWGGGWVSGDSIVIQTAPAAVPVWIKQVVPAGIPAVSHNFIPVEFHFE</sequence>
<accession>A0A7K3NJG6</accession>
<protein>
    <submittedName>
        <fullName evidence="1">Uncharacterized protein</fullName>
    </submittedName>
</protein>
<gene>
    <name evidence="1" type="ORF">G3N56_06220</name>
</gene>
<proteinExistence type="predicted"/>
<organism evidence="1 2">
    <name type="scientific">Desulfolutivibrio sulfodismutans</name>
    <dbReference type="NCBI Taxonomy" id="63561"/>
    <lineage>
        <taxon>Bacteria</taxon>
        <taxon>Pseudomonadati</taxon>
        <taxon>Thermodesulfobacteriota</taxon>
        <taxon>Desulfovibrionia</taxon>
        <taxon>Desulfovibrionales</taxon>
        <taxon>Desulfovibrionaceae</taxon>
        <taxon>Desulfolutivibrio</taxon>
    </lineage>
</organism>
<comment type="caution">
    <text evidence="1">The sequence shown here is derived from an EMBL/GenBank/DDBJ whole genome shotgun (WGS) entry which is preliminary data.</text>
</comment>
<dbReference type="RefSeq" id="WP_163301390.1">
    <property type="nucleotide sequence ID" value="NZ_JAAGRQ010000017.1"/>
</dbReference>
<evidence type="ECO:0000313" key="2">
    <source>
        <dbReference type="Proteomes" id="UP000469724"/>
    </source>
</evidence>